<accession>A0A222YZE5</accession>
<dbReference type="InterPro" id="IPR009899">
    <property type="entry name" value="ArdA"/>
</dbReference>
<proteinExistence type="predicted"/>
<evidence type="ECO:0000313" key="1">
    <source>
        <dbReference type="EMBL" id="ASR77194.1"/>
    </source>
</evidence>
<dbReference type="EMBL" id="MF141539">
    <property type="protein sequence ID" value="ASR77194.1"/>
    <property type="molecule type" value="Genomic_DNA"/>
</dbReference>
<evidence type="ECO:0000313" key="2">
    <source>
        <dbReference type="Proteomes" id="UP000225918"/>
    </source>
</evidence>
<dbReference type="Pfam" id="PF07275">
    <property type="entry name" value="ArdA"/>
    <property type="match status" value="1"/>
</dbReference>
<dbReference type="InterPro" id="IPR041895">
    <property type="entry name" value="ArdA_dom1"/>
</dbReference>
<dbReference type="InterPro" id="IPR041893">
    <property type="entry name" value="ArdA_dom3"/>
</dbReference>
<dbReference type="Gene3D" id="3.10.20.480">
    <property type="entry name" value="Antirestriction protein ArdA, domain 1"/>
    <property type="match status" value="1"/>
</dbReference>
<dbReference type="Proteomes" id="UP000225918">
    <property type="component" value="Segment"/>
</dbReference>
<name>A0A222YZE5_9CAUD</name>
<reference evidence="2" key="1">
    <citation type="submission" date="2017-05" db="EMBL/GenBank/DDBJ databases">
        <authorList>
            <person name="Song R."/>
            <person name="Chenine A.L."/>
            <person name="Ruprecht R.M."/>
        </authorList>
    </citation>
    <scope>NUCLEOTIDE SEQUENCE [LARGE SCALE GENOMIC DNA]</scope>
</reference>
<gene>
    <name evidence="1" type="ORF">SEA_MYRADEE_87</name>
</gene>
<dbReference type="Gene3D" id="1.10.10.1190">
    <property type="entry name" value="Antirestriction protein ArdA, domain 3"/>
    <property type="match status" value="1"/>
</dbReference>
<organism evidence="1 2">
    <name type="scientific">Mycobacterium phage MyraDee</name>
    <dbReference type="NCBI Taxonomy" id="2024303"/>
    <lineage>
        <taxon>Viruses</taxon>
        <taxon>Duplodnaviria</taxon>
        <taxon>Heunggongvirae</taxon>
        <taxon>Uroviricota</taxon>
        <taxon>Caudoviricetes</taxon>
        <taxon>Myradeevirus</taxon>
        <taxon>Myradeevirus MyraDee</taxon>
    </lineage>
</organism>
<keyword evidence="2" id="KW-1185">Reference proteome</keyword>
<protein>
    <submittedName>
        <fullName evidence="1">ArdA-like antirestriction protein</fullName>
    </submittedName>
</protein>
<sequence length="179" mass="20676">MPRIYVASLSDYNNGDLHGKWFDPEDFDFDADHLYEAVQAMILDGPAAKRGEVAEEWAIHDYDDFEELRISEYESFETVCDLAKLLNELDTEARPFSLWIDAIVGDITYFADITEAEQRFRDAYIGEQDIEDYAYEYAEEVLGLEGVALDYFDSEKFARDLELGGDISEVEGYLFHANW</sequence>